<evidence type="ECO:0000256" key="1">
    <source>
        <dbReference type="ARBA" id="ARBA00022801"/>
    </source>
</evidence>
<reference evidence="3 4" key="1">
    <citation type="submission" date="2020-01" db="EMBL/GenBank/DDBJ databases">
        <title>Draft genome assembly of Ensifer adhaerens T173.</title>
        <authorList>
            <person name="Craig J.E."/>
            <person name="Stinchcombe J.R."/>
        </authorList>
    </citation>
    <scope>NUCLEOTIDE SEQUENCE [LARGE SCALE GENOMIC DNA]</scope>
    <source>
        <strain evidence="3 4">T173</strain>
    </source>
</reference>
<sequence length="246" mass="26557">MRTIRVAAAQTAEYREDTEGALSAAVKLSQQAEAEGARPLCFPEGYLQGYMTDEASARRVALDVSSSQFNDLMERFPKVGPTIVMGFIEVSMGRLFNSAVVIDGATAVGCYRKRHLLDGERSFSAGTETPVFNAGGLKFGINICYDTNFPVAAQRVADSGATLIVCPANNMMRRDRAEIFRNAHNSVRGDRCRETGLWLVSADVTGERDGGVSWGPTAVLDPDGAVVKQLPLEKPGLLVADIPVWP</sequence>
<evidence type="ECO:0000313" key="4">
    <source>
        <dbReference type="Proteomes" id="UP000744980"/>
    </source>
</evidence>
<dbReference type="SUPFAM" id="SSF56317">
    <property type="entry name" value="Carbon-nitrogen hydrolase"/>
    <property type="match status" value="1"/>
</dbReference>
<dbReference type="Gene3D" id="3.60.110.10">
    <property type="entry name" value="Carbon-nitrogen hydrolase"/>
    <property type="match status" value="1"/>
</dbReference>
<dbReference type="GO" id="GO:0016811">
    <property type="term" value="F:hydrolase activity, acting on carbon-nitrogen (but not peptide) bonds, in linear amides"/>
    <property type="evidence" value="ECO:0007669"/>
    <property type="project" value="UniProtKB-ARBA"/>
</dbReference>
<name>A0AAW4FMM5_9HYPH</name>
<dbReference type="PANTHER" id="PTHR43674:SF2">
    <property type="entry name" value="BETA-UREIDOPROPIONASE"/>
    <property type="match status" value="1"/>
</dbReference>
<organism evidence="3 4">
    <name type="scientific">Ensifer canadensis</name>
    <dbReference type="NCBI Taxonomy" id="555315"/>
    <lineage>
        <taxon>Bacteria</taxon>
        <taxon>Pseudomonadati</taxon>
        <taxon>Pseudomonadota</taxon>
        <taxon>Alphaproteobacteria</taxon>
        <taxon>Hyphomicrobiales</taxon>
        <taxon>Rhizobiaceae</taxon>
        <taxon>Sinorhizobium/Ensifer group</taxon>
        <taxon>Ensifer</taxon>
    </lineage>
</organism>
<dbReference type="EMBL" id="WXFA01000009">
    <property type="protein sequence ID" value="MBM3092456.1"/>
    <property type="molecule type" value="Genomic_DNA"/>
</dbReference>
<protein>
    <submittedName>
        <fullName evidence="3">Carbon-nitrogen hydrolase family protein</fullName>
    </submittedName>
</protein>
<proteinExistence type="predicted"/>
<dbReference type="RefSeq" id="WP_203528323.1">
    <property type="nucleotide sequence ID" value="NZ_CP083370.1"/>
</dbReference>
<feature type="domain" description="CN hydrolase" evidence="2">
    <location>
        <begin position="4"/>
        <end position="244"/>
    </location>
</feature>
<dbReference type="Pfam" id="PF00795">
    <property type="entry name" value="CN_hydrolase"/>
    <property type="match status" value="1"/>
</dbReference>
<dbReference type="InterPro" id="IPR036526">
    <property type="entry name" value="C-N_Hydrolase_sf"/>
</dbReference>
<dbReference type="CDD" id="cd07197">
    <property type="entry name" value="nitrilase"/>
    <property type="match status" value="1"/>
</dbReference>
<dbReference type="Proteomes" id="UP000744980">
    <property type="component" value="Unassembled WGS sequence"/>
</dbReference>
<keyword evidence="1 3" id="KW-0378">Hydrolase</keyword>
<dbReference type="AlphaFoldDB" id="A0AAW4FMM5"/>
<dbReference type="PROSITE" id="PS50263">
    <property type="entry name" value="CN_HYDROLASE"/>
    <property type="match status" value="1"/>
</dbReference>
<dbReference type="InterPro" id="IPR003010">
    <property type="entry name" value="C-N_Hydrolase"/>
</dbReference>
<dbReference type="PANTHER" id="PTHR43674">
    <property type="entry name" value="NITRILASE C965.09-RELATED"/>
    <property type="match status" value="1"/>
</dbReference>
<comment type="caution">
    <text evidence="3">The sequence shown here is derived from an EMBL/GenBank/DDBJ whole genome shotgun (WGS) entry which is preliminary data.</text>
</comment>
<dbReference type="InterPro" id="IPR050345">
    <property type="entry name" value="Aliph_Amidase/BUP"/>
</dbReference>
<gene>
    <name evidence="3" type="ORF">GFB56_16785</name>
</gene>
<keyword evidence="4" id="KW-1185">Reference proteome</keyword>
<evidence type="ECO:0000313" key="3">
    <source>
        <dbReference type="EMBL" id="MBM3092456.1"/>
    </source>
</evidence>
<accession>A0AAW4FMM5</accession>
<evidence type="ECO:0000259" key="2">
    <source>
        <dbReference type="PROSITE" id="PS50263"/>
    </source>
</evidence>